<dbReference type="CDD" id="cd03359">
    <property type="entry name" value="LbH_Dynactin_5"/>
    <property type="match status" value="1"/>
</dbReference>
<dbReference type="EMBL" id="HBUE01240024">
    <property type="protein sequence ID" value="CAG6549067.1"/>
    <property type="molecule type" value="Transcribed_RNA"/>
</dbReference>
<evidence type="ECO:0000256" key="2">
    <source>
        <dbReference type="ARBA" id="ARBA00022490"/>
    </source>
</evidence>
<accession>A0A8D8N280</accession>
<comment type="subcellular location">
    <subcellularLocation>
        <location evidence="1">Cytoplasm</location>
        <location evidence="1">Cytoskeleton</location>
    </subcellularLocation>
</comment>
<evidence type="ECO:0000256" key="3">
    <source>
        <dbReference type="ARBA" id="ARBA00023212"/>
    </source>
</evidence>
<dbReference type="AlphaFoldDB" id="A0A8D8N280"/>
<sequence>MDVTTQHYNKDEYVETASGNKVSRQTILCGSQNIILHGKVIVQSGAIIRGDLAAVRTGRYCVISKGSVVRPPYKQFSKGVAFFPLQIGDHVYIGEGAIVSAAQIGSYVYIGKNAIVGRRCMLKDNCIIEDGAILPPETTVASYMRYTVDGKIEGGQGNPDFVPHAMQDLMIEYTKSYYENFIPASGA</sequence>
<comment type="similarity">
    <text evidence="4">Belongs to the dynactin subunits 5/6 family. Dynactin subunit 5 subfamily.</text>
</comment>
<dbReference type="EMBL" id="HBUE01240025">
    <property type="protein sequence ID" value="CAG6549068.1"/>
    <property type="molecule type" value="Transcribed_RNA"/>
</dbReference>
<dbReference type="Gene3D" id="2.160.10.10">
    <property type="entry name" value="Hexapeptide repeat proteins"/>
    <property type="match status" value="1"/>
</dbReference>
<dbReference type="GO" id="GO:0005869">
    <property type="term" value="C:dynactin complex"/>
    <property type="evidence" value="ECO:0007669"/>
    <property type="project" value="TreeGrafter"/>
</dbReference>
<dbReference type="PANTHER" id="PTHR46126:SF1">
    <property type="entry name" value="DYNACTIN SUBUNIT 5"/>
    <property type="match status" value="1"/>
</dbReference>
<dbReference type="FunFam" id="2.160.10.10:FF:000014">
    <property type="entry name" value="dynactin subunit 5"/>
    <property type="match status" value="1"/>
</dbReference>
<dbReference type="Pfam" id="PF21711">
    <property type="entry name" value="DCTN5"/>
    <property type="match status" value="1"/>
</dbReference>
<name>A0A8D8N280_CULPI</name>
<dbReference type="EMBL" id="HBUE01347020">
    <property type="protein sequence ID" value="CAG6601297.1"/>
    <property type="molecule type" value="Transcribed_RNA"/>
</dbReference>
<evidence type="ECO:0000256" key="1">
    <source>
        <dbReference type="ARBA" id="ARBA00004245"/>
    </source>
</evidence>
<proteinExistence type="inferred from homology"/>
<dbReference type="InterPro" id="IPR011004">
    <property type="entry name" value="Trimer_LpxA-like_sf"/>
</dbReference>
<protein>
    <recommendedName>
        <fullName evidence="5">Dynactin subunit 5</fullName>
    </recommendedName>
</protein>
<dbReference type="EMBL" id="HBUE01135986">
    <property type="protein sequence ID" value="CAG6498544.1"/>
    <property type="molecule type" value="Transcribed_RNA"/>
</dbReference>
<dbReference type="EMBL" id="HBUE01347019">
    <property type="protein sequence ID" value="CAG6601296.1"/>
    <property type="molecule type" value="Transcribed_RNA"/>
</dbReference>
<dbReference type="PANTHER" id="PTHR46126">
    <property type="entry name" value="DYNACTIN SUBUNIT 5"/>
    <property type="match status" value="1"/>
</dbReference>
<organism evidence="6">
    <name type="scientific">Culex pipiens</name>
    <name type="common">House mosquito</name>
    <dbReference type="NCBI Taxonomy" id="7175"/>
    <lineage>
        <taxon>Eukaryota</taxon>
        <taxon>Metazoa</taxon>
        <taxon>Ecdysozoa</taxon>
        <taxon>Arthropoda</taxon>
        <taxon>Hexapoda</taxon>
        <taxon>Insecta</taxon>
        <taxon>Pterygota</taxon>
        <taxon>Neoptera</taxon>
        <taxon>Endopterygota</taxon>
        <taxon>Diptera</taxon>
        <taxon>Nematocera</taxon>
        <taxon>Culicoidea</taxon>
        <taxon>Culicidae</taxon>
        <taxon>Culicinae</taxon>
        <taxon>Culicini</taxon>
        <taxon>Culex</taxon>
        <taxon>Culex</taxon>
    </lineage>
</organism>
<keyword evidence="2" id="KW-0963">Cytoplasm</keyword>
<dbReference type="InterPro" id="IPR047125">
    <property type="entry name" value="DCTN5"/>
</dbReference>
<evidence type="ECO:0000256" key="4">
    <source>
        <dbReference type="ARBA" id="ARBA00034706"/>
    </source>
</evidence>
<dbReference type="SUPFAM" id="SSF51161">
    <property type="entry name" value="Trimeric LpxA-like enzymes"/>
    <property type="match status" value="1"/>
</dbReference>
<reference evidence="6" key="1">
    <citation type="submission" date="2021-05" db="EMBL/GenBank/DDBJ databases">
        <authorList>
            <person name="Alioto T."/>
            <person name="Alioto T."/>
            <person name="Gomez Garrido J."/>
        </authorList>
    </citation>
    <scope>NUCLEOTIDE SEQUENCE</scope>
</reference>
<keyword evidence="3" id="KW-0206">Cytoskeleton</keyword>
<evidence type="ECO:0000313" key="6">
    <source>
        <dbReference type="EMBL" id="CAG6549068.1"/>
    </source>
</evidence>
<evidence type="ECO:0000256" key="5">
    <source>
        <dbReference type="ARBA" id="ARBA00034865"/>
    </source>
</evidence>